<name>A0A3N1KXU5_9PROT</name>
<dbReference type="InterPro" id="IPR038488">
    <property type="entry name" value="Integrase_DNA-bd_sf"/>
</dbReference>
<dbReference type="Gene3D" id="1.10.443.10">
    <property type="entry name" value="Intergrase catalytic core"/>
    <property type="match status" value="1"/>
</dbReference>
<dbReference type="RefSeq" id="WP_123692011.1">
    <property type="nucleotide sequence ID" value="NZ_AP019700.1"/>
</dbReference>
<sequence length="416" mass="44814">MPKITKRIVDALAPDPAGREVAIWDTELKGFGVRMMPSGIASFFVYYRTAENRQRKLVLGRVGTLTPEEARHQARLKLAEASKGADPSAERHKVRRSITVTELCDLYLADAAARIKASTLAMDRSRIERHVKPLIGRHTVLALTSEDVAKLQADVIAGRTAAKRDGRGGVTSGGKGVASRTVGMLGTILEFARKRKIVKENVARGIERPADGKQKRFLSTKEMAALGKAMVAAVADGETDTGIAAVRFLLLSGCRRMEALALPMEIVDRQAGCIRFKDTKSGAQIRPIGSKAFAALDLVGHRNGWAFPAARGKGHFIGLPKVLDRLCRRAKLSDVTVHVLRHSFAATAAEMGFSELTIAGLLGHTVSGVTARYAHVPDSALVIAAERVSARIATALDGEKEGAKVVQMPRRARAKP</sequence>
<keyword evidence="3" id="KW-0238">DNA-binding</keyword>
<comment type="similarity">
    <text evidence="1">Belongs to the 'phage' integrase family.</text>
</comment>
<dbReference type="Pfam" id="PF13356">
    <property type="entry name" value="Arm-DNA-bind_3"/>
    <property type="match status" value="1"/>
</dbReference>
<evidence type="ECO:0000313" key="7">
    <source>
        <dbReference type="Proteomes" id="UP000278222"/>
    </source>
</evidence>
<dbReference type="InterPro" id="IPR010998">
    <property type="entry name" value="Integrase_recombinase_N"/>
</dbReference>
<dbReference type="InterPro" id="IPR002104">
    <property type="entry name" value="Integrase_catalytic"/>
</dbReference>
<dbReference type="PANTHER" id="PTHR30629">
    <property type="entry name" value="PROPHAGE INTEGRASE"/>
    <property type="match status" value="1"/>
</dbReference>
<dbReference type="CDD" id="cd00796">
    <property type="entry name" value="INT_Rci_Hp1_C"/>
    <property type="match status" value="1"/>
</dbReference>
<proteinExistence type="inferred from homology"/>
<dbReference type="SUPFAM" id="SSF56349">
    <property type="entry name" value="DNA breaking-rejoining enzymes"/>
    <property type="match status" value="1"/>
</dbReference>
<evidence type="ECO:0000313" key="6">
    <source>
        <dbReference type="EMBL" id="ROP84242.1"/>
    </source>
</evidence>
<dbReference type="AlphaFoldDB" id="A0A3N1KXU5"/>
<dbReference type="InterPro" id="IPR025166">
    <property type="entry name" value="Integrase_DNA_bind_dom"/>
</dbReference>
<evidence type="ECO:0000256" key="3">
    <source>
        <dbReference type="ARBA" id="ARBA00023125"/>
    </source>
</evidence>
<feature type="domain" description="Tyr recombinase" evidence="5">
    <location>
        <begin position="213"/>
        <end position="387"/>
    </location>
</feature>
<evidence type="ECO:0000259" key="5">
    <source>
        <dbReference type="PROSITE" id="PS51898"/>
    </source>
</evidence>
<comment type="caution">
    <text evidence="6">The sequence shown here is derived from an EMBL/GenBank/DDBJ whole genome shotgun (WGS) entry which is preliminary data.</text>
</comment>
<evidence type="ECO:0000256" key="2">
    <source>
        <dbReference type="ARBA" id="ARBA00022908"/>
    </source>
</evidence>
<keyword evidence="4" id="KW-0233">DNA recombination</keyword>
<dbReference type="InterPro" id="IPR011010">
    <property type="entry name" value="DNA_brk_join_enz"/>
</dbReference>
<dbReference type="InterPro" id="IPR050808">
    <property type="entry name" value="Phage_Integrase"/>
</dbReference>
<protein>
    <submittedName>
        <fullName evidence="6">Site-specific recombinase XerD</fullName>
    </submittedName>
</protein>
<dbReference type="Pfam" id="PF14659">
    <property type="entry name" value="Phage_int_SAM_3"/>
    <property type="match status" value="1"/>
</dbReference>
<dbReference type="OrthoDB" id="7298605at2"/>
<dbReference type="InterPro" id="IPR004107">
    <property type="entry name" value="Integrase_SAM-like_N"/>
</dbReference>
<evidence type="ECO:0000256" key="4">
    <source>
        <dbReference type="ARBA" id="ARBA00023172"/>
    </source>
</evidence>
<evidence type="ECO:0000256" key="1">
    <source>
        <dbReference type="ARBA" id="ARBA00008857"/>
    </source>
</evidence>
<dbReference type="GO" id="GO:0006310">
    <property type="term" value="P:DNA recombination"/>
    <property type="evidence" value="ECO:0007669"/>
    <property type="project" value="UniProtKB-KW"/>
</dbReference>
<dbReference type="Gene3D" id="3.30.160.390">
    <property type="entry name" value="Integrase, DNA-binding domain"/>
    <property type="match status" value="1"/>
</dbReference>
<dbReference type="Pfam" id="PF00589">
    <property type="entry name" value="Phage_integrase"/>
    <property type="match status" value="1"/>
</dbReference>
<dbReference type="InterPro" id="IPR013762">
    <property type="entry name" value="Integrase-like_cat_sf"/>
</dbReference>
<keyword evidence="7" id="KW-1185">Reference proteome</keyword>
<dbReference type="GO" id="GO:0003677">
    <property type="term" value="F:DNA binding"/>
    <property type="evidence" value="ECO:0007669"/>
    <property type="project" value="UniProtKB-KW"/>
</dbReference>
<reference evidence="6 7" key="1">
    <citation type="submission" date="2018-11" db="EMBL/GenBank/DDBJ databases">
        <title>Genomic Encyclopedia of Type Strains, Phase IV (KMG-IV): sequencing the most valuable type-strain genomes for metagenomic binning, comparative biology and taxonomic classification.</title>
        <authorList>
            <person name="Goeker M."/>
        </authorList>
    </citation>
    <scope>NUCLEOTIDE SEQUENCE [LARGE SCALE GENOMIC DNA]</scope>
    <source>
        <strain evidence="6 7">DSM 5900</strain>
    </source>
</reference>
<dbReference type="Gene3D" id="1.10.150.130">
    <property type="match status" value="1"/>
</dbReference>
<dbReference type="GO" id="GO:0015074">
    <property type="term" value="P:DNA integration"/>
    <property type="evidence" value="ECO:0007669"/>
    <property type="project" value="UniProtKB-KW"/>
</dbReference>
<gene>
    <name evidence="6" type="ORF">EDC65_3590</name>
</gene>
<dbReference type="Proteomes" id="UP000278222">
    <property type="component" value="Unassembled WGS sequence"/>
</dbReference>
<keyword evidence="2" id="KW-0229">DNA integration</keyword>
<dbReference type="PANTHER" id="PTHR30629:SF2">
    <property type="entry name" value="PROPHAGE INTEGRASE INTS-RELATED"/>
    <property type="match status" value="1"/>
</dbReference>
<dbReference type="EMBL" id="RJKX01000015">
    <property type="protein sequence ID" value="ROP84242.1"/>
    <property type="molecule type" value="Genomic_DNA"/>
</dbReference>
<organism evidence="6 7">
    <name type="scientific">Stella humosa</name>
    <dbReference type="NCBI Taxonomy" id="94"/>
    <lineage>
        <taxon>Bacteria</taxon>
        <taxon>Pseudomonadati</taxon>
        <taxon>Pseudomonadota</taxon>
        <taxon>Alphaproteobacteria</taxon>
        <taxon>Rhodospirillales</taxon>
        <taxon>Stellaceae</taxon>
        <taxon>Stella</taxon>
    </lineage>
</organism>
<accession>A0A3N1KXU5</accession>
<dbReference type="PROSITE" id="PS51898">
    <property type="entry name" value="TYR_RECOMBINASE"/>
    <property type="match status" value="1"/>
</dbReference>